<accession>A0A8J3IYZ6</accession>
<organism evidence="1 2">
    <name type="scientific">Reticulibacter mediterranei</name>
    <dbReference type="NCBI Taxonomy" id="2778369"/>
    <lineage>
        <taxon>Bacteria</taxon>
        <taxon>Bacillati</taxon>
        <taxon>Chloroflexota</taxon>
        <taxon>Ktedonobacteria</taxon>
        <taxon>Ktedonobacterales</taxon>
        <taxon>Reticulibacteraceae</taxon>
        <taxon>Reticulibacter</taxon>
    </lineage>
</organism>
<evidence type="ECO:0000313" key="1">
    <source>
        <dbReference type="EMBL" id="GHP01099.1"/>
    </source>
</evidence>
<proteinExistence type="predicted"/>
<dbReference type="AlphaFoldDB" id="A0A8J3IYZ6"/>
<dbReference type="Proteomes" id="UP000597444">
    <property type="component" value="Unassembled WGS sequence"/>
</dbReference>
<keyword evidence="2" id="KW-1185">Reference proteome</keyword>
<name>A0A8J3IYZ6_9CHLR</name>
<dbReference type="EMBL" id="BNJK01000004">
    <property type="protein sequence ID" value="GHP01099.1"/>
    <property type="molecule type" value="Genomic_DNA"/>
</dbReference>
<sequence length="75" mass="8296">MPDANPLAQARVESRYLVDMEMNCIVCRRRLYVPDVSIEFVLASLEQTGVAILICPDGHAQLIGRKMPSGCQPHA</sequence>
<protein>
    <submittedName>
        <fullName evidence="1">Uncharacterized protein</fullName>
    </submittedName>
</protein>
<dbReference type="RefSeq" id="WP_220211665.1">
    <property type="nucleotide sequence ID" value="NZ_BNJK01000004.1"/>
</dbReference>
<comment type="caution">
    <text evidence="1">The sequence shown here is derived from an EMBL/GenBank/DDBJ whole genome shotgun (WGS) entry which is preliminary data.</text>
</comment>
<gene>
    <name evidence="1" type="ORF">KSF_111460</name>
</gene>
<evidence type="ECO:0000313" key="2">
    <source>
        <dbReference type="Proteomes" id="UP000597444"/>
    </source>
</evidence>
<reference evidence="1" key="1">
    <citation type="submission" date="2020-10" db="EMBL/GenBank/DDBJ databases">
        <title>Taxonomic study of unclassified bacteria belonging to the class Ktedonobacteria.</title>
        <authorList>
            <person name="Yabe S."/>
            <person name="Wang C.M."/>
            <person name="Zheng Y."/>
            <person name="Sakai Y."/>
            <person name="Cavaletti L."/>
            <person name="Monciardini P."/>
            <person name="Donadio S."/>
        </authorList>
    </citation>
    <scope>NUCLEOTIDE SEQUENCE</scope>
    <source>
        <strain evidence="1">ID150040</strain>
    </source>
</reference>